<keyword evidence="2 4" id="KW-0521">NADP</keyword>
<keyword evidence="4" id="KW-0028">Amino-acid biosynthesis</keyword>
<dbReference type="Gene3D" id="3.40.50.720">
    <property type="entry name" value="NAD(P)-binding Rossmann-like Domain"/>
    <property type="match status" value="1"/>
</dbReference>
<dbReference type="SUPFAM" id="SSF48179">
    <property type="entry name" value="6-phosphogluconate dehydrogenase C-terminal domain-like"/>
    <property type="match status" value="1"/>
</dbReference>
<dbReference type="PANTHER" id="PTHR11645">
    <property type="entry name" value="PYRROLINE-5-CARBOXYLATE REDUCTASE"/>
    <property type="match status" value="1"/>
</dbReference>
<evidence type="ECO:0000256" key="5">
    <source>
        <dbReference type="PIRSR" id="PIRSR000193-1"/>
    </source>
</evidence>
<evidence type="ECO:0000256" key="2">
    <source>
        <dbReference type="ARBA" id="ARBA00022857"/>
    </source>
</evidence>
<comment type="catalytic activity">
    <reaction evidence="4">
        <text>L-proline + NAD(+) = (S)-1-pyrroline-5-carboxylate + NADH + 2 H(+)</text>
        <dbReference type="Rhea" id="RHEA:14105"/>
        <dbReference type="ChEBI" id="CHEBI:15378"/>
        <dbReference type="ChEBI" id="CHEBI:17388"/>
        <dbReference type="ChEBI" id="CHEBI:57540"/>
        <dbReference type="ChEBI" id="CHEBI:57945"/>
        <dbReference type="ChEBI" id="CHEBI:60039"/>
        <dbReference type="EC" id="1.5.1.2"/>
    </reaction>
</comment>
<dbReference type="GO" id="GO:0005737">
    <property type="term" value="C:cytoplasm"/>
    <property type="evidence" value="ECO:0007669"/>
    <property type="project" value="UniProtKB-SubCell"/>
</dbReference>
<dbReference type="InterPro" id="IPR028939">
    <property type="entry name" value="P5C_Rdtase_cat_N"/>
</dbReference>
<comment type="function">
    <text evidence="4">Catalyzes the reduction of 1-pyrroline-5-carboxylate (PCA) to L-proline.</text>
</comment>
<feature type="domain" description="Pyrroline-5-carboxylate reductase catalytic N-terminal" evidence="6">
    <location>
        <begin position="6"/>
        <end position="95"/>
    </location>
</feature>
<protein>
    <recommendedName>
        <fullName evidence="4">Pyrroline-5-carboxylate reductase</fullName>
        <shortName evidence="4">P5C reductase</shortName>
        <shortName evidence="4">P5CR</shortName>
        <ecNumber evidence="4">1.5.1.2</ecNumber>
    </recommendedName>
    <alternativeName>
        <fullName evidence="4">PCA reductase</fullName>
    </alternativeName>
</protein>
<dbReference type="PIRSF" id="PIRSF000193">
    <property type="entry name" value="Pyrrol-5-carb_rd"/>
    <property type="match status" value="1"/>
</dbReference>
<evidence type="ECO:0000256" key="4">
    <source>
        <dbReference type="HAMAP-Rule" id="MF_01925"/>
    </source>
</evidence>
<dbReference type="InterPro" id="IPR036291">
    <property type="entry name" value="NAD(P)-bd_dom_sf"/>
</dbReference>
<accession>A0A0W7WP05</accession>
<dbReference type="EMBL" id="LPXO01000001">
    <property type="protein sequence ID" value="KUF12247.1"/>
    <property type="molecule type" value="Genomic_DNA"/>
</dbReference>
<organism evidence="8 9">
    <name type="scientific">Pseudoponticoccus marisrubri</name>
    <dbReference type="NCBI Taxonomy" id="1685382"/>
    <lineage>
        <taxon>Bacteria</taxon>
        <taxon>Pseudomonadati</taxon>
        <taxon>Pseudomonadota</taxon>
        <taxon>Alphaproteobacteria</taxon>
        <taxon>Rhodobacterales</taxon>
        <taxon>Roseobacteraceae</taxon>
        <taxon>Pseudoponticoccus</taxon>
    </lineage>
</organism>
<dbReference type="Proteomes" id="UP000054396">
    <property type="component" value="Unassembled WGS sequence"/>
</dbReference>
<dbReference type="InterPro" id="IPR008927">
    <property type="entry name" value="6-PGluconate_DH-like_C_sf"/>
</dbReference>
<evidence type="ECO:0000259" key="6">
    <source>
        <dbReference type="Pfam" id="PF03807"/>
    </source>
</evidence>
<name>A0A0W7WP05_9RHOB</name>
<dbReference type="Gene3D" id="1.10.3730.10">
    <property type="entry name" value="ProC C-terminal domain-like"/>
    <property type="match status" value="1"/>
</dbReference>
<dbReference type="HAMAP" id="MF_01925">
    <property type="entry name" value="P5C_reductase"/>
    <property type="match status" value="1"/>
</dbReference>
<evidence type="ECO:0000259" key="7">
    <source>
        <dbReference type="Pfam" id="PF14748"/>
    </source>
</evidence>
<comment type="subcellular location">
    <subcellularLocation>
        <location evidence="4">Cytoplasm</location>
    </subcellularLocation>
</comment>
<comment type="similarity">
    <text evidence="1 4">Belongs to the pyrroline-5-carboxylate reductase family.</text>
</comment>
<dbReference type="PANTHER" id="PTHR11645:SF0">
    <property type="entry name" value="PYRROLINE-5-CARBOXYLATE REDUCTASE 3"/>
    <property type="match status" value="1"/>
</dbReference>
<evidence type="ECO:0000313" key="8">
    <source>
        <dbReference type="EMBL" id="KUF12247.1"/>
    </source>
</evidence>
<dbReference type="STRING" id="1685382.AVJ23_00480"/>
<feature type="binding site" evidence="5">
    <location>
        <begin position="9"/>
        <end position="15"/>
    </location>
    <ligand>
        <name>NADP(+)</name>
        <dbReference type="ChEBI" id="CHEBI:58349"/>
    </ligand>
</feature>
<reference evidence="8 9" key="1">
    <citation type="submission" date="2015-12" db="EMBL/GenBank/DDBJ databases">
        <authorList>
            <person name="Shamseldin A."/>
            <person name="Moawad H."/>
            <person name="Abd El-Rahim W.M."/>
            <person name="Sadowsky M.J."/>
        </authorList>
    </citation>
    <scope>NUCLEOTIDE SEQUENCE [LARGE SCALE GENOMIC DNA]</scope>
    <source>
        <strain evidence="8 9">SJ5A-1</strain>
    </source>
</reference>
<proteinExistence type="inferred from homology"/>
<dbReference type="EC" id="1.5.1.2" evidence="4"/>
<evidence type="ECO:0000313" key="9">
    <source>
        <dbReference type="Proteomes" id="UP000054396"/>
    </source>
</evidence>
<feature type="domain" description="Pyrroline-5-carboxylate reductase dimerisation" evidence="7">
    <location>
        <begin position="158"/>
        <end position="260"/>
    </location>
</feature>
<comment type="catalytic activity">
    <reaction evidence="4">
        <text>L-proline + NADP(+) = (S)-1-pyrroline-5-carboxylate + NADPH + 2 H(+)</text>
        <dbReference type="Rhea" id="RHEA:14109"/>
        <dbReference type="ChEBI" id="CHEBI:15378"/>
        <dbReference type="ChEBI" id="CHEBI:17388"/>
        <dbReference type="ChEBI" id="CHEBI:57783"/>
        <dbReference type="ChEBI" id="CHEBI:58349"/>
        <dbReference type="ChEBI" id="CHEBI:60039"/>
        <dbReference type="EC" id="1.5.1.2"/>
    </reaction>
</comment>
<dbReference type="RefSeq" id="WP_058860197.1">
    <property type="nucleotide sequence ID" value="NZ_LPXO01000001.1"/>
</dbReference>
<comment type="caution">
    <text evidence="8">The sequence shown here is derived from an EMBL/GenBank/DDBJ whole genome shotgun (WGS) entry which is preliminary data.</text>
</comment>
<gene>
    <name evidence="4" type="primary">proC</name>
    <name evidence="8" type="ORF">AVJ23_00480</name>
</gene>
<keyword evidence="4" id="KW-0963">Cytoplasm</keyword>
<dbReference type="InterPro" id="IPR000304">
    <property type="entry name" value="Pyrroline-COOH_reductase"/>
</dbReference>
<dbReference type="GO" id="GO:0055129">
    <property type="term" value="P:L-proline biosynthetic process"/>
    <property type="evidence" value="ECO:0007669"/>
    <property type="project" value="UniProtKB-UniRule"/>
</dbReference>
<comment type="pathway">
    <text evidence="4">Amino-acid biosynthesis; L-proline biosynthesis; L-proline from L-glutamate 5-semialdehyde: step 1/1.</text>
</comment>
<keyword evidence="3 4" id="KW-0560">Oxidoreductase</keyword>
<dbReference type="OrthoDB" id="8418678at2"/>
<dbReference type="GO" id="GO:0004735">
    <property type="term" value="F:pyrroline-5-carboxylate reductase activity"/>
    <property type="evidence" value="ECO:0007669"/>
    <property type="project" value="UniProtKB-UniRule"/>
</dbReference>
<dbReference type="UniPathway" id="UPA00098">
    <property type="reaction ID" value="UER00361"/>
</dbReference>
<dbReference type="Pfam" id="PF03807">
    <property type="entry name" value="F420_oxidored"/>
    <property type="match status" value="1"/>
</dbReference>
<sequence>MAGSGIGIIGGTGQLGRAIAASWLNSGAVQPEELWLVNRSGTAPGFEHYPEINVTTDRDAMLAACDTVLLCLPPDAARGMKAIAPDRLVLSVMAGIGRDELTRLSASPRVVRAMSSPAAERHLAYSPWIATAAVTEADRACVTRLLGACGLTDEIEDEDQIDHFTAMTGPVPGFVAFFAAAMTDHAIRMGIAPEIADRAMRQLFLGSGQMLSRDTRSAQEHVDEMIAYAGTTAEGLRSLQGSPLAEALSTALGAAAAKAARIGRNEG</sequence>
<evidence type="ECO:0000256" key="3">
    <source>
        <dbReference type="ARBA" id="ARBA00023002"/>
    </source>
</evidence>
<dbReference type="SUPFAM" id="SSF51735">
    <property type="entry name" value="NAD(P)-binding Rossmann-fold domains"/>
    <property type="match status" value="1"/>
</dbReference>
<dbReference type="InterPro" id="IPR029036">
    <property type="entry name" value="P5CR_dimer"/>
</dbReference>
<keyword evidence="9" id="KW-1185">Reference proteome</keyword>
<dbReference type="Pfam" id="PF14748">
    <property type="entry name" value="P5CR_dimer"/>
    <property type="match status" value="1"/>
</dbReference>
<keyword evidence="4" id="KW-0641">Proline biosynthesis</keyword>
<dbReference type="AlphaFoldDB" id="A0A0W7WP05"/>
<evidence type="ECO:0000256" key="1">
    <source>
        <dbReference type="ARBA" id="ARBA00005525"/>
    </source>
</evidence>